<name>A0ABD4XEW3_9RHOB</name>
<organism evidence="1 2">
    <name type="scientific">Phaeobacter gallaeciensis</name>
    <dbReference type="NCBI Taxonomy" id="60890"/>
    <lineage>
        <taxon>Bacteria</taxon>
        <taxon>Pseudomonadati</taxon>
        <taxon>Pseudomonadota</taxon>
        <taxon>Alphaproteobacteria</taxon>
        <taxon>Rhodobacterales</taxon>
        <taxon>Roseobacteraceae</taxon>
        <taxon>Phaeobacter</taxon>
    </lineage>
</organism>
<sequence>MNMAVLERPVLGSARGAALTGVRAPRTGRLAVGVLDLIEWAFQREKVGLDFDEIERETGARPGIGMEYLMMQQAQLGCRVQGGGTSPRHHDADMVAASLACLPEIYGGRRMAVQIAELARVGERPDCLMEAEQRCAPLDWRGTKHGRFAVVEVCRVPGLRWPADQLGKRADGSWCPVGYSVTGREIAAARRRYLSWYGALLHLRHIFQAACHLTSFVVTEAMPPRTPWQRG</sequence>
<protein>
    <submittedName>
        <fullName evidence="1">Uncharacterized protein</fullName>
    </submittedName>
</protein>
<dbReference type="RefSeq" id="WP_274840214.1">
    <property type="nucleotide sequence ID" value="NZ_JARCJF010000017.1"/>
</dbReference>
<evidence type="ECO:0000313" key="2">
    <source>
        <dbReference type="Proteomes" id="UP001218364"/>
    </source>
</evidence>
<comment type="caution">
    <text evidence="1">The sequence shown here is derived from an EMBL/GenBank/DDBJ whole genome shotgun (WGS) entry which is preliminary data.</text>
</comment>
<dbReference type="AlphaFoldDB" id="A0ABD4XEW3"/>
<evidence type="ECO:0000313" key="1">
    <source>
        <dbReference type="EMBL" id="MDE4167989.1"/>
    </source>
</evidence>
<dbReference type="Proteomes" id="UP001218364">
    <property type="component" value="Unassembled WGS sequence"/>
</dbReference>
<gene>
    <name evidence="1" type="ORF">PXK24_20045</name>
</gene>
<reference evidence="1 2" key="1">
    <citation type="submission" date="2023-02" db="EMBL/GenBank/DDBJ databases">
        <title>Population genomics of bacteria associated with diatom.</title>
        <authorList>
            <person name="Xie J."/>
            <person name="Wang H."/>
        </authorList>
    </citation>
    <scope>NUCLEOTIDE SEQUENCE [LARGE SCALE GENOMIC DNA]</scope>
    <source>
        <strain evidence="1 2">PT47_8</strain>
    </source>
</reference>
<dbReference type="EMBL" id="JARCJK010000017">
    <property type="protein sequence ID" value="MDE4167989.1"/>
    <property type="molecule type" value="Genomic_DNA"/>
</dbReference>
<proteinExistence type="predicted"/>
<accession>A0ABD4XEW3</accession>